<dbReference type="AlphaFoldDB" id="A0A7J6GIF0"/>
<gene>
    <name evidence="1" type="ORF">F8388_015479</name>
</gene>
<organism evidence="1 2">
    <name type="scientific">Cannabis sativa</name>
    <name type="common">Hemp</name>
    <name type="synonym">Marijuana</name>
    <dbReference type="NCBI Taxonomy" id="3483"/>
    <lineage>
        <taxon>Eukaryota</taxon>
        <taxon>Viridiplantae</taxon>
        <taxon>Streptophyta</taxon>
        <taxon>Embryophyta</taxon>
        <taxon>Tracheophyta</taxon>
        <taxon>Spermatophyta</taxon>
        <taxon>Magnoliopsida</taxon>
        <taxon>eudicotyledons</taxon>
        <taxon>Gunneridae</taxon>
        <taxon>Pentapetalae</taxon>
        <taxon>rosids</taxon>
        <taxon>fabids</taxon>
        <taxon>Rosales</taxon>
        <taxon>Cannabaceae</taxon>
        <taxon>Cannabis</taxon>
    </lineage>
</organism>
<sequence>MAAQSLYLAQRESDRESEFHLLQAVNLINTIISPLAHMILQGLYYTSFKVPDIYGVFQFKAWIDNPIPFETGTSGLKCDWLRSVGNARSQDGCGWSHGGAS</sequence>
<evidence type="ECO:0000313" key="1">
    <source>
        <dbReference type="EMBL" id="KAF4382651.1"/>
    </source>
</evidence>
<reference evidence="1 2" key="1">
    <citation type="journal article" date="2020" name="bioRxiv">
        <title>Sequence and annotation of 42 cannabis genomes reveals extensive copy number variation in cannabinoid synthesis and pathogen resistance genes.</title>
        <authorList>
            <person name="Mckernan K.J."/>
            <person name="Helbert Y."/>
            <person name="Kane L.T."/>
            <person name="Ebling H."/>
            <person name="Zhang L."/>
            <person name="Liu B."/>
            <person name="Eaton Z."/>
            <person name="Mclaughlin S."/>
            <person name="Kingan S."/>
            <person name="Baybayan P."/>
            <person name="Concepcion G."/>
            <person name="Jordan M."/>
            <person name="Riva A."/>
            <person name="Barbazuk W."/>
            <person name="Harkins T."/>
        </authorList>
    </citation>
    <scope>NUCLEOTIDE SEQUENCE [LARGE SCALE GENOMIC DNA]</scope>
    <source>
        <strain evidence="2">cv. Jamaican Lion 4</strain>
        <tissue evidence="1">Leaf</tissue>
    </source>
</reference>
<comment type="caution">
    <text evidence="1">The sequence shown here is derived from an EMBL/GenBank/DDBJ whole genome shotgun (WGS) entry which is preliminary data.</text>
</comment>
<accession>A0A7J6GIF0</accession>
<evidence type="ECO:0000313" key="2">
    <source>
        <dbReference type="Proteomes" id="UP000525078"/>
    </source>
</evidence>
<protein>
    <submittedName>
        <fullName evidence="1">Uncharacterized protein</fullName>
    </submittedName>
</protein>
<proteinExistence type="predicted"/>
<dbReference type="EMBL" id="JAATIP010000054">
    <property type="protein sequence ID" value="KAF4382651.1"/>
    <property type="molecule type" value="Genomic_DNA"/>
</dbReference>
<feature type="non-terminal residue" evidence="1">
    <location>
        <position position="1"/>
    </location>
</feature>
<name>A0A7J6GIF0_CANSA</name>
<dbReference type="Proteomes" id="UP000525078">
    <property type="component" value="Unassembled WGS sequence"/>
</dbReference>